<comment type="caution">
    <text evidence="8">The sequence shown here is derived from an EMBL/GenBank/DDBJ whole genome shotgun (WGS) entry which is preliminary data.</text>
</comment>
<feature type="transmembrane region" description="Helical" evidence="6">
    <location>
        <begin position="51"/>
        <end position="70"/>
    </location>
</feature>
<dbReference type="GO" id="GO:0000271">
    <property type="term" value="P:polysaccharide biosynthetic process"/>
    <property type="evidence" value="ECO:0007669"/>
    <property type="project" value="InterPro"/>
</dbReference>
<keyword evidence="3 6" id="KW-0812">Transmembrane</keyword>
<dbReference type="AlphaFoldDB" id="A0A916QJ84"/>
<dbReference type="InterPro" id="IPR007267">
    <property type="entry name" value="GtrA_DPMS_TM"/>
</dbReference>
<dbReference type="Proteomes" id="UP000677218">
    <property type="component" value="Unassembled WGS sequence"/>
</dbReference>
<keyword evidence="4 6" id="KW-1133">Transmembrane helix</keyword>
<feature type="transmembrane region" description="Helical" evidence="6">
    <location>
        <begin position="90"/>
        <end position="112"/>
    </location>
</feature>
<feature type="transmembrane region" description="Helical" evidence="6">
    <location>
        <begin position="23"/>
        <end position="45"/>
    </location>
</feature>
<dbReference type="EMBL" id="BMAY01000001">
    <property type="protein sequence ID" value="GFZ26245.1"/>
    <property type="molecule type" value="Genomic_DNA"/>
</dbReference>
<feature type="domain" description="GtrA/DPMS transmembrane" evidence="7">
    <location>
        <begin position="26"/>
        <end position="140"/>
    </location>
</feature>
<accession>A0A916QJ84</accession>
<keyword evidence="9" id="KW-1185">Reference proteome</keyword>
<comment type="similarity">
    <text evidence="2">Belongs to the GtrA family.</text>
</comment>
<evidence type="ECO:0000256" key="5">
    <source>
        <dbReference type="ARBA" id="ARBA00023136"/>
    </source>
</evidence>
<dbReference type="GO" id="GO:0005886">
    <property type="term" value="C:plasma membrane"/>
    <property type="evidence" value="ECO:0007669"/>
    <property type="project" value="TreeGrafter"/>
</dbReference>
<evidence type="ECO:0000313" key="8">
    <source>
        <dbReference type="EMBL" id="GFZ26245.1"/>
    </source>
</evidence>
<dbReference type="InterPro" id="IPR051401">
    <property type="entry name" value="GtrA_CellWall_Glycosyl"/>
</dbReference>
<keyword evidence="5 6" id="KW-0472">Membrane</keyword>
<sequence length="167" mass="19618">MAKSADQRRRELGERLKNSNSRLWSYMFFGFIAAVINTVLFMIFRQVLKDSVFIANTVAFILSNLASFYFNNKAVFTTNVNTNRKLWQKLVSFFTFRIISLLPDTFIMMVGIKWLHWSAFWVKIIDQILVGIFNYLTTKAVFQKNEHKLLKKVHARIQDHKNSASLK</sequence>
<dbReference type="Pfam" id="PF04138">
    <property type="entry name" value="GtrA_DPMS_TM"/>
    <property type="match status" value="1"/>
</dbReference>
<comment type="subcellular location">
    <subcellularLocation>
        <location evidence="1">Membrane</location>
        <topology evidence="1">Multi-pass membrane protein</topology>
    </subcellularLocation>
</comment>
<feature type="transmembrane region" description="Helical" evidence="6">
    <location>
        <begin position="124"/>
        <end position="142"/>
    </location>
</feature>
<organism evidence="8 9">
    <name type="scientific">Lactobacillus corticis</name>
    <dbReference type="NCBI Taxonomy" id="2201249"/>
    <lineage>
        <taxon>Bacteria</taxon>
        <taxon>Bacillati</taxon>
        <taxon>Bacillota</taxon>
        <taxon>Bacilli</taxon>
        <taxon>Lactobacillales</taxon>
        <taxon>Lactobacillaceae</taxon>
        <taxon>Lactobacillus</taxon>
    </lineage>
</organism>
<evidence type="ECO:0000313" key="9">
    <source>
        <dbReference type="Proteomes" id="UP000677218"/>
    </source>
</evidence>
<gene>
    <name evidence="8" type="ORF">LCB40_01250</name>
</gene>
<evidence type="ECO:0000259" key="7">
    <source>
        <dbReference type="Pfam" id="PF04138"/>
    </source>
</evidence>
<dbReference type="RefSeq" id="WP_212779955.1">
    <property type="nucleotide sequence ID" value="NZ_BMAY01000001.1"/>
</dbReference>
<evidence type="ECO:0000256" key="2">
    <source>
        <dbReference type="ARBA" id="ARBA00009399"/>
    </source>
</evidence>
<evidence type="ECO:0000256" key="6">
    <source>
        <dbReference type="SAM" id="Phobius"/>
    </source>
</evidence>
<dbReference type="PANTHER" id="PTHR38459:SF5">
    <property type="entry name" value="CELL WALL TEICHOIC ACID GLYCOSYLATION PROTEIN GTCA"/>
    <property type="match status" value="1"/>
</dbReference>
<evidence type="ECO:0000256" key="1">
    <source>
        <dbReference type="ARBA" id="ARBA00004141"/>
    </source>
</evidence>
<protein>
    <submittedName>
        <fullName evidence="8">Cell wall teichoic acid glycosylation protein</fullName>
    </submittedName>
</protein>
<dbReference type="PANTHER" id="PTHR38459">
    <property type="entry name" value="PROPHAGE BACTOPRENOL-LINKED GLUCOSE TRANSLOCASE HOMOLOG"/>
    <property type="match status" value="1"/>
</dbReference>
<proteinExistence type="inferred from homology"/>
<evidence type="ECO:0000256" key="4">
    <source>
        <dbReference type="ARBA" id="ARBA00022989"/>
    </source>
</evidence>
<reference evidence="8" key="1">
    <citation type="submission" date="2020-08" db="EMBL/GenBank/DDBJ databases">
        <title>Taxonomic study for Lactobacillus species isolated from hardwood bark.</title>
        <authorList>
            <person name="Tohno M."/>
            <person name="Tanizawa Y."/>
        </authorList>
    </citation>
    <scope>NUCLEOTIDE SEQUENCE</scope>
    <source>
        <strain evidence="8">B40</strain>
    </source>
</reference>
<evidence type="ECO:0000256" key="3">
    <source>
        <dbReference type="ARBA" id="ARBA00022692"/>
    </source>
</evidence>
<name>A0A916QJ84_9LACO</name>